<dbReference type="PANTHER" id="PTHR20959:SF1">
    <property type="entry name" value="TRANSPORT AND GOLGI ORGANIZATION PROTEIN 6 HOMOLOG"/>
    <property type="match status" value="1"/>
</dbReference>
<dbReference type="Pfam" id="PF23565">
    <property type="entry name" value="ARM_TANGO6"/>
    <property type="match status" value="1"/>
</dbReference>
<dbReference type="InterPro" id="IPR019414">
    <property type="entry name" value="Rtp1_C2"/>
</dbReference>
<gene>
    <name evidence="7" type="ORF">QR680_008165</name>
</gene>
<dbReference type="InterPro" id="IPR011989">
    <property type="entry name" value="ARM-like"/>
</dbReference>
<name>A0AA39IHR4_9BILA</name>
<sequence length="975" mass="110321">MLDVLFKLLKFCTVLPNEEAKQRNPDPLKALTLSLHRRIEVEAQLLDDYDVFLIGFAGCHREAFPEAVKSHDDARRLYAKLVRFVLLKIAREVKQKGEDYLISMSNLTAIEKTLQFYVPAGILPYMDSGVGQPLEKRSTLVKFWQRIEDPEICRKELHEAMECIFTLGDANKSLMFVVNTKLIADIIAANEQLLHFGETCLEKRYESFIYDVVHRSHLIAQFLTLIGGFGIGDRRYPAPQWLQLSIGTKLSLVLAGENGLVFLFGAFDDIGGETFWTNYTTLSRVAMLLATCPRSKKPKEYYVDVTKQFLSLMKMPHWANHLAMLFALFIDQGAKRFRAIMDVLFVDRLFGPFERLVESSVGFIKSDEGGYWNFDFDESVNLLHVWLGALPRMTEIPFLERLQKAFLTLAVMYNTASSDSPLKQHLEVILRRIVRASGAIEAQAECLLSQAVRAAKQNRILLVAPKKKKMVEELDSEEVKQEFTYDVSLDVAEDPDALRTRITAILALLETFPKEEMRKLVMELLRRAVKRWRALDERETASSRFVTTVDDTETEKITAQYVMGAIVELYLSDNEELEGESMLCVVDVCDVILSAVCSKLADRFERKRRLDLAIEEAEEVAVDTRSVELAIGVIGGVVFAARSDPELMKSLENITSTMKRLIRIVESNSKHCPQELKLLSGSVGTLVESMEGINPSSQSTVPSGDSSKPSTSTEDELELCLRDLDDPTEAVRGHSLIMLARWMRQRTPEVIDRMDPDLIYQKILTQLSDADSYVFLASIGALAELAFWQTEPYLGKVVEVFAEEREGDESLMLRCKLGEALGKVFRQLGDFAPAYFSKMVGVLLHLTTKGDELTKSSALAALADLIIACRGRRFDKDINEIIFCIDRLLLVEKSSLVRRSAVGLLRAVLASCHYNIFEALPNNLRDIRRSLSTLWKTDRDEVVRLHAELALIEIKEAIKTQVNILEESGPRRILI</sequence>
<dbReference type="InterPro" id="IPR016024">
    <property type="entry name" value="ARM-type_fold"/>
</dbReference>
<dbReference type="EMBL" id="JAUCMV010000001">
    <property type="protein sequence ID" value="KAK0423479.1"/>
    <property type="molecule type" value="Genomic_DNA"/>
</dbReference>
<dbReference type="GO" id="GO:0009306">
    <property type="term" value="P:protein secretion"/>
    <property type="evidence" value="ECO:0007669"/>
    <property type="project" value="TreeGrafter"/>
</dbReference>
<protein>
    <recommendedName>
        <fullName evidence="9">RNA polymerase II assembly factor Rtp1 C-terminal domain-containing protein</fullName>
    </recommendedName>
</protein>
<evidence type="ECO:0000259" key="4">
    <source>
        <dbReference type="Pfam" id="PF10363"/>
    </source>
</evidence>
<feature type="region of interest" description="Disordered" evidence="2">
    <location>
        <begin position="692"/>
        <end position="716"/>
    </location>
</feature>
<evidence type="ECO:0000313" key="7">
    <source>
        <dbReference type="EMBL" id="KAK0423479.1"/>
    </source>
</evidence>
<feature type="domain" description="TANGO6 HEAT repeat" evidence="5">
    <location>
        <begin position="276"/>
        <end position="438"/>
    </location>
</feature>
<dbReference type="Pfam" id="PF10363">
    <property type="entry name" value="RTP1_C1"/>
    <property type="match status" value="1"/>
</dbReference>
<proteinExistence type="inferred from homology"/>
<reference evidence="7" key="1">
    <citation type="submission" date="2023-06" db="EMBL/GenBank/DDBJ databases">
        <title>Genomic analysis of the entomopathogenic nematode Steinernema hermaphroditum.</title>
        <authorList>
            <person name="Schwarz E.M."/>
            <person name="Heppert J.K."/>
            <person name="Baniya A."/>
            <person name="Schwartz H.T."/>
            <person name="Tan C.-H."/>
            <person name="Antoshechkin I."/>
            <person name="Sternberg P.W."/>
            <person name="Goodrich-Blair H."/>
            <person name="Dillman A.R."/>
        </authorList>
    </citation>
    <scope>NUCLEOTIDE SEQUENCE</scope>
    <source>
        <strain evidence="7">PS9179</strain>
        <tissue evidence="7">Whole animal</tissue>
    </source>
</reference>
<evidence type="ECO:0000259" key="5">
    <source>
        <dbReference type="Pfam" id="PF23565"/>
    </source>
</evidence>
<dbReference type="InterPro" id="IPR039600">
    <property type="entry name" value="TANGO6/Rtp1"/>
</dbReference>
<comment type="caution">
    <text evidence="7">The sequence shown here is derived from an EMBL/GenBank/DDBJ whole genome shotgun (WGS) entry which is preliminary data.</text>
</comment>
<evidence type="ECO:0000259" key="3">
    <source>
        <dbReference type="Pfam" id="PF10304"/>
    </source>
</evidence>
<feature type="domain" description="TANGO6 N-terminal" evidence="6">
    <location>
        <begin position="102"/>
        <end position="195"/>
    </location>
</feature>
<evidence type="ECO:0000256" key="1">
    <source>
        <dbReference type="ARBA" id="ARBA00005724"/>
    </source>
</evidence>
<dbReference type="Proteomes" id="UP001175271">
    <property type="component" value="Unassembled WGS sequence"/>
</dbReference>
<feature type="domain" description="RNA polymerase II assembly factor Rtp1 C-terminal" evidence="3">
    <location>
        <begin position="923"/>
        <end position="951"/>
    </location>
</feature>
<dbReference type="Pfam" id="PF10304">
    <property type="entry name" value="RTP1_C2"/>
    <property type="match status" value="1"/>
</dbReference>
<feature type="compositionally biased region" description="Polar residues" evidence="2">
    <location>
        <begin position="694"/>
        <end position="712"/>
    </location>
</feature>
<accession>A0AA39IHR4</accession>
<dbReference type="InterPro" id="IPR019451">
    <property type="entry name" value="Rtp1_C1"/>
</dbReference>
<dbReference type="AlphaFoldDB" id="A0AA39IHR4"/>
<dbReference type="Gene3D" id="1.25.10.10">
    <property type="entry name" value="Leucine-rich Repeat Variant"/>
    <property type="match status" value="1"/>
</dbReference>
<dbReference type="SUPFAM" id="SSF48371">
    <property type="entry name" value="ARM repeat"/>
    <property type="match status" value="1"/>
</dbReference>
<evidence type="ECO:0000259" key="6">
    <source>
        <dbReference type="Pfam" id="PF25267"/>
    </source>
</evidence>
<feature type="domain" description="RNA polymerase II assembly factor Rtp1 C-terminal" evidence="4">
    <location>
        <begin position="719"/>
        <end position="830"/>
    </location>
</feature>
<dbReference type="InterPro" id="IPR057407">
    <property type="entry name" value="HEAT_TANGO6"/>
</dbReference>
<organism evidence="7 8">
    <name type="scientific">Steinernema hermaphroditum</name>
    <dbReference type="NCBI Taxonomy" id="289476"/>
    <lineage>
        <taxon>Eukaryota</taxon>
        <taxon>Metazoa</taxon>
        <taxon>Ecdysozoa</taxon>
        <taxon>Nematoda</taxon>
        <taxon>Chromadorea</taxon>
        <taxon>Rhabditida</taxon>
        <taxon>Tylenchina</taxon>
        <taxon>Panagrolaimomorpha</taxon>
        <taxon>Strongyloidoidea</taxon>
        <taxon>Steinernematidae</taxon>
        <taxon>Steinernema</taxon>
    </lineage>
</organism>
<keyword evidence="8" id="KW-1185">Reference proteome</keyword>
<evidence type="ECO:0008006" key="9">
    <source>
        <dbReference type="Google" id="ProtNLM"/>
    </source>
</evidence>
<evidence type="ECO:0000313" key="8">
    <source>
        <dbReference type="Proteomes" id="UP001175271"/>
    </source>
</evidence>
<comment type="similarity">
    <text evidence="1">Belongs to the Tango6 family.</text>
</comment>
<evidence type="ECO:0000256" key="2">
    <source>
        <dbReference type="SAM" id="MobiDB-lite"/>
    </source>
</evidence>
<dbReference type="PANTHER" id="PTHR20959">
    <property type="entry name" value="TRANSPORT AND GOLGI ORGANIZATION PROTEIN 6 FAMILY MEMBER"/>
    <property type="match status" value="1"/>
</dbReference>
<dbReference type="InterPro" id="IPR057347">
    <property type="entry name" value="TANGO6_N"/>
</dbReference>
<dbReference type="Pfam" id="PF25267">
    <property type="entry name" value="TANGO6_N"/>
    <property type="match status" value="1"/>
</dbReference>